<dbReference type="Gene3D" id="2.40.160.20">
    <property type="match status" value="1"/>
</dbReference>
<dbReference type="InterPro" id="IPR011250">
    <property type="entry name" value="OMP/PagP_B-barrel"/>
</dbReference>
<dbReference type="EMBL" id="JBCGDO010000001">
    <property type="protein sequence ID" value="MEM0541121.1"/>
    <property type="molecule type" value="Genomic_DNA"/>
</dbReference>
<keyword evidence="1 2" id="KW-0732">Signal</keyword>
<proteinExistence type="predicted"/>
<evidence type="ECO:0000256" key="1">
    <source>
        <dbReference type="ARBA" id="ARBA00022729"/>
    </source>
</evidence>
<name>A0ABU9N139_9FLAO</name>
<evidence type="ECO:0000313" key="4">
    <source>
        <dbReference type="EMBL" id="MEM0541121.1"/>
    </source>
</evidence>
<reference evidence="4 5" key="1">
    <citation type="submission" date="2024-03" db="EMBL/GenBank/DDBJ databases">
        <title>Two novel species of the genus Flavobacterium exhibiting potentially degradation of complex polysaccharides.</title>
        <authorList>
            <person name="Lian X."/>
        </authorList>
    </citation>
    <scope>NUCLEOTIDE SEQUENCE [LARGE SCALE GENOMIC DNA]</scope>
    <source>
        <strain evidence="5">j3</strain>
    </source>
</reference>
<evidence type="ECO:0000256" key="2">
    <source>
        <dbReference type="SAM" id="SignalP"/>
    </source>
</evidence>
<sequence length="202" mass="21151">MKKIILTVAAICAVSFANAQDKTSSEGFAKGDLYLSGTANFSNSKTGDFKTDSFTVAPGVGYFLTENIAIEGSLGYTSGSEFVDVTGDGDFLNVDASGFAFSAGARYFFTPATKFSLSIGANVSYGSVKVEATGFDSTVNEIGFNIPVGLNYFVSNNFALTAEWGGFRYASNDNGGDGAEKTNELGLGLDMSAISFGLLYKL</sequence>
<dbReference type="Pfam" id="PF13505">
    <property type="entry name" value="OMP_b-brl"/>
    <property type="match status" value="1"/>
</dbReference>
<feature type="chain" id="PRO_5045727588" evidence="2">
    <location>
        <begin position="20"/>
        <end position="202"/>
    </location>
</feature>
<protein>
    <submittedName>
        <fullName evidence="4">Porin family protein</fullName>
    </submittedName>
</protein>
<comment type="caution">
    <text evidence="4">The sequence shown here is derived from an EMBL/GenBank/DDBJ whole genome shotgun (WGS) entry which is preliminary data.</text>
</comment>
<dbReference type="Proteomes" id="UP001460072">
    <property type="component" value="Unassembled WGS sequence"/>
</dbReference>
<dbReference type="RefSeq" id="WP_342694361.1">
    <property type="nucleotide sequence ID" value="NZ_JBCGDO010000001.1"/>
</dbReference>
<dbReference type="InterPro" id="IPR027385">
    <property type="entry name" value="Beta-barrel_OMP"/>
</dbReference>
<organism evidence="4 5">
    <name type="scientific">Flavobacterium aureirubrum</name>
    <dbReference type="NCBI Taxonomy" id="3133147"/>
    <lineage>
        <taxon>Bacteria</taxon>
        <taxon>Pseudomonadati</taxon>
        <taxon>Bacteroidota</taxon>
        <taxon>Flavobacteriia</taxon>
        <taxon>Flavobacteriales</taxon>
        <taxon>Flavobacteriaceae</taxon>
        <taxon>Flavobacterium</taxon>
    </lineage>
</organism>
<keyword evidence="5" id="KW-1185">Reference proteome</keyword>
<feature type="domain" description="Outer membrane protein beta-barrel" evidence="3">
    <location>
        <begin position="9"/>
        <end position="189"/>
    </location>
</feature>
<accession>A0ABU9N139</accession>
<evidence type="ECO:0000313" key="5">
    <source>
        <dbReference type="Proteomes" id="UP001460072"/>
    </source>
</evidence>
<dbReference type="SUPFAM" id="SSF56925">
    <property type="entry name" value="OMPA-like"/>
    <property type="match status" value="1"/>
</dbReference>
<gene>
    <name evidence="4" type="ORF">WFZ85_00680</name>
</gene>
<feature type="signal peptide" evidence="2">
    <location>
        <begin position="1"/>
        <end position="19"/>
    </location>
</feature>
<evidence type="ECO:0000259" key="3">
    <source>
        <dbReference type="Pfam" id="PF13505"/>
    </source>
</evidence>